<evidence type="ECO:0000256" key="1">
    <source>
        <dbReference type="SAM" id="MobiDB-lite"/>
    </source>
</evidence>
<feature type="compositionally biased region" description="Low complexity" evidence="1">
    <location>
        <begin position="41"/>
        <end position="52"/>
    </location>
</feature>
<accession>A0ABR3TWY2</accession>
<dbReference type="PANTHER" id="PTHR38489">
    <property type="entry name" value="HISTONE CHAPERONE DOMAIN-CONTAINING PROTEIN"/>
    <property type="match status" value="1"/>
</dbReference>
<organism evidence="2 3">
    <name type="scientific">Diplodia intermedia</name>
    <dbReference type="NCBI Taxonomy" id="856260"/>
    <lineage>
        <taxon>Eukaryota</taxon>
        <taxon>Fungi</taxon>
        <taxon>Dikarya</taxon>
        <taxon>Ascomycota</taxon>
        <taxon>Pezizomycotina</taxon>
        <taxon>Dothideomycetes</taxon>
        <taxon>Dothideomycetes incertae sedis</taxon>
        <taxon>Botryosphaeriales</taxon>
        <taxon>Botryosphaeriaceae</taxon>
        <taxon>Diplodia</taxon>
    </lineage>
</organism>
<comment type="caution">
    <text evidence="2">The sequence shown here is derived from an EMBL/GenBank/DDBJ whole genome shotgun (WGS) entry which is preliminary data.</text>
</comment>
<gene>
    <name evidence="2" type="ORF">SLS58_003452</name>
</gene>
<dbReference type="Pfam" id="PF15370">
    <property type="entry name" value="NOPCHAP1"/>
    <property type="match status" value="1"/>
</dbReference>
<feature type="compositionally biased region" description="Low complexity" evidence="1">
    <location>
        <begin position="68"/>
        <end position="78"/>
    </location>
</feature>
<feature type="compositionally biased region" description="Acidic residues" evidence="1">
    <location>
        <begin position="79"/>
        <end position="99"/>
    </location>
</feature>
<feature type="region of interest" description="Disordered" evidence="1">
    <location>
        <begin position="1"/>
        <end position="129"/>
    </location>
</feature>
<feature type="region of interest" description="Disordered" evidence="1">
    <location>
        <begin position="178"/>
        <end position="236"/>
    </location>
</feature>
<feature type="compositionally biased region" description="Polar residues" evidence="1">
    <location>
        <begin position="30"/>
        <end position="40"/>
    </location>
</feature>
<dbReference type="Proteomes" id="UP001521184">
    <property type="component" value="Unassembled WGS sequence"/>
</dbReference>
<protein>
    <submittedName>
        <fullName evidence="2">Uncharacterized protein</fullName>
    </submittedName>
</protein>
<sequence length="236" mass="25286">MASKQEPRRDVSADATSQATATLPRRSGRKSSPSLPNGESTATKPAAAPTAAAHDDQTMDEASDAESDSSVVSSSSEEPSSESDDDSEDEEDTPMDTDEITSLPLPPDPETRRRIYQRQAPPSSSLGDRLKAFLPQLAAANEELERDRAAGKLAAMSLENVGEDDDNYIEMNLGLGVLKERDPNKMESDSESDEDADDEMDTGTDGQETKEEDVLAKLMGKKKTKAGPGIQEVPGQ</sequence>
<evidence type="ECO:0000313" key="2">
    <source>
        <dbReference type="EMBL" id="KAL1646032.1"/>
    </source>
</evidence>
<feature type="compositionally biased region" description="Basic and acidic residues" evidence="1">
    <location>
        <begin position="178"/>
        <end position="188"/>
    </location>
</feature>
<feature type="compositionally biased region" description="Acidic residues" evidence="1">
    <location>
        <begin position="189"/>
        <end position="202"/>
    </location>
</feature>
<proteinExistence type="predicted"/>
<keyword evidence="3" id="KW-1185">Reference proteome</keyword>
<feature type="compositionally biased region" description="Acidic residues" evidence="1">
    <location>
        <begin position="58"/>
        <end position="67"/>
    </location>
</feature>
<dbReference type="PANTHER" id="PTHR38489:SF1">
    <property type="entry name" value="HISTONE CHAPERONE DOMAIN-CONTAINING PROTEIN"/>
    <property type="match status" value="1"/>
</dbReference>
<dbReference type="InterPro" id="IPR027921">
    <property type="entry name" value="NOPCHAP1"/>
</dbReference>
<feature type="compositionally biased region" description="Basic and acidic residues" evidence="1">
    <location>
        <begin position="1"/>
        <end position="12"/>
    </location>
</feature>
<reference evidence="2 3" key="1">
    <citation type="journal article" date="2023" name="Plant Dis.">
        <title>First Report of Diplodia intermedia Causing Canker and Dieback Diseases on Apple Trees in Canada.</title>
        <authorList>
            <person name="Ellouze W."/>
            <person name="Ilyukhin E."/>
            <person name="Sulman M."/>
            <person name="Ali S."/>
        </authorList>
    </citation>
    <scope>NUCLEOTIDE SEQUENCE [LARGE SCALE GENOMIC DNA]</scope>
    <source>
        <strain evidence="2 3">M45-28</strain>
    </source>
</reference>
<dbReference type="EMBL" id="JAKEKT020000017">
    <property type="protein sequence ID" value="KAL1646032.1"/>
    <property type="molecule type" value="Genomic_DNA"/>
</dbReference>
<name>A0ABR3TWY2_9PEZI</name>
<evidence type="ECO:0000313" key="3">
    <source>
        <dbReference type="Proteomes" id="UP001521184"/>
    </source>
</evidence>